<reference evidence="11 12" key="1">
    <citation type="journal article" date="2015" name="Nature">
        <title>rRNA introns, odd ribosomes, and small enigmatic genomes across a large radiation of phyla.</title>
        <authorList>
            <person name="Brown C.T."/>
            <person name="Hug L.A."/>
            <person name="Thomas B.C."/>
            <person name="Sharon I."/>
            <person name="Castelle C.J."/>
            <person name="Singh A."/>
            <person name="Wilkins M.J."/>
            <person name="Williams K.H."/>
            <person name="Banfield J.F."/>
        </authorList>
    </citation>
    <scope>NUCLEOTIDE SEQUENCE [LARGE SCALE GENOMIC DNA]</scope>
</reference>
<feature type="active site" description="Acyl-ester intermediate" evidence="7">
    <location>
        <position position="102"/>
    </location>
</feature>
<keyword evidence="11" id="KW-0121">Carboxypeptidase</keyword>
<dbReference type="GO" id="GO:0008360">
    <property type="term" value="P:regulation of cell shape"/>
    <property type="evidence" value="ECO:0007669"/>
    <property type="project" value="UniProtKB-KW"/>
</dbReference>
<comment type="caution">
    <text evidence="11">The sequence shown here is derived from an EMBL/GenBank/DDBJ whole genome shotgun (WGS) entry which is preliminary data.</text>
</comment>
<dbReference type="GO" id="GO:0009002">
    <property type="term" value="F:serine-type D-Ala-D-Ala carboxypeptidase activity"/>
    <property type="evidence" value="ECO:0007669"/>
    <property type="project" value="InterPro"/>
</dbReference>
<dbReference type="PANTHER" id="PTHR35333:SF3">
    <property type="entry name" value="BETA-LACTAMASE-TYPE TRANSPEPTIDASE FOLD CONTAINING PROTEIN"/>
    <property type="match status" value="1"/>
</dbReference>
<dbReference type="GO" id="GO:0030655">
    <property type="term" value="P:beta-lactam antibiotic catabolic process"/>
    <property type="evidence" value="ECO:0007669"/>
    <property type="project" value="InterPro"/>
</dbReference>
<keyword evidence="4" id="KW-0133">Cell shape</keyword>
<feature type="domain" description="Peptidase S11 D-alanyl-D-alanine carboxypeptidase A N-terminal" evidence="10">
    <location>
        <begin position="74"/>
        <end position="298"/>
    </location>
</feature>
<feature type="active site" evidence="7">
    <location>
        <position position="158"/>
    </location>
</feature>
<protein>
    <submittedName>
        <fullName evidence="11">Serine-type D-Ala-D-Ala carboxypeptidase</fullName>
    </submittedName>
</protein>
<dbReference type="GO" id="GO:0009252">
    <property type="term" value="P:peptidoglycan biosynthetic process"/>
    <property type="evidence" value="ECO:0007669"/>
    <property type="project" value="UniProtKB-KW"/>
</dbReference>
<evidence type="ECO:0000313" key="12">
    <source>
        <dbReference type="Proteomes" id="UP000033930"/>
    </source>
</evidence>
<gene>
    <name evidence="11" type="ORF">UU50_C0007G0016</name>
</gene>
<evidence type="ECO:0000256" key="8">
    <source>
        <dbReference type="PIRSR" id="PIRSR618044-2"/>
    </source>
</evidence>
<evidence type="ECO:0000256" key="7">
    <source>
        <dbReference type="PIRSR" id="PIRSR618044-1"/>
    </source>
</evidence>
<evidence type="ECO:0000256" key="1">
    <source>
        <dbReference type="ARBA" id="ARBA00007164"/>
    </source>
</evidence>
<dbReference type="InterPro" id="IPR018044">
    <property type="entry name" value="Peptidase_S11"/>
</dbReference>
<evidence type="ECO:0000259" key="10">
    <source>
        <dbReference type="Pfam" id="PF00768"/>
    </source>
</evidence>
<proteinExistence type="inferred from homology"/>
<dbReference type="EMBL" id="LCAW01000007">
    <property type="protein sequence ID" value="KKR99328.1"/>
    <property type="molecule type" value="Genomic_DNA"/>
</dbReference>
<dbReference type="PRINTS" id="PR00725">
    <property type="entry name" value="DADACBPTASE1"/>
</dbReference>
<evidence type="ECO:0000256" key="3">
    <source>
        <dbReference type="ARBA" id="ARBA00022801"/>
    </source>
</evidence>
<dbReference type="SUPFAM" id="SSF56601">
    <property type="entry name" value="beta-lactamase/transpeptidase-like"/>
    <property type="match status" value="1"/>
</dbReference>
<dbReference type="GO" id="GO:0046677">
    <property type="term" value="P:response to antibiotic"/>
    <property type="evidence" value="ECO:0007669"/>
    <property type="project" value="InterPro"/>
</dbReference>
<dbReference type="PANTHER" id="PTHR35333">
    <property type="entry name" value="BETA-LACTAMASE"/>
    <property type="match status" value="1"/>
</dbReference>
<dbReference type="GO" id="GO:0071555">
    <property type="term" value="P:cell wall organization"/>
    <property type="evidence" value="ECO:0007669"/>
    <property type="project" value="UniProtKB-KW"/>
</dbReference>
<keyword evidence="2" id="KW-0732">Signal</keyword>
<evidence type="ECO:0000256" key="2">
    <source>
        <dbReference type="ARBA" id="ARBA00022729"/>
    </source>
</evidence>
<dbReference type="InterPro" id="IPR001967">
    <property type="entry name" value="Peptidase_S11_N"/>
</dbReference>
<evidence type="ECO:0000256" key="9">
    <source>
        <dbReference type="RuleBase" id="RU004016"/>
    </source>
</evidence>
<dbReference type="GO" id="GO:0006508">
    <property type="term" value="P:proteolysis"/>
    <property type="evidence" value="ECO:0007669"/>
    <property type="project" value="InterPro"/>
</dbReference>
<organism evidence="11 12">
    <name type="scientific">Candidatus Uhrbacteria bacterium GW2011_GWC1_41_20</name>
    <dbReference type="NCBI Taxonomy" id="1618983"/>
    <lineage>
        <taxon>Bacteria</taxon>
        <taxon>Candidatus Uhriibacteriota</taxon>
    </lineage>
</organism>
<dbReference type="InterPro" id="IPR012338">
    <property type="entry name" value="Beta-lactam/transpept-like"/>
</dbReference>
<dbReference type="InterPro" id="IPR000871">
    <property type="entry name" value="Beta-lactam_class-A"/>
</dbReference>
<feature type="binding site" evidence="8">
    <location>
        <position position="268"/>
    </location>
    <ligand>
        <name>substrate</name>
    </ligand>
</feature>
<dbReference type="GO" id="GO:0008800">
    <property type="term" value="F:beta-lactamase activity"/>
    <property type="evidence" value="ECO:0007669"/>
    <property type="project" value="InterPro"/>
</dbReference>
<evidence type="ECO:0000256" key="6">
    <source>
        <dbReference type="ARBA" id="ARBA00023316"/>
    </source>
</evidence>
<keyword evidence="11" id="KW-0645">Protease</keyword>
<keyword evidence="6" id="KW-0961">Cell wall biogenesis/degradation</keyword>
<evidence type="ECO:0000313" key="11">
    <source>
        <dbReference type="EMBL" id="KKR99328.1"/>
    </source>
</evidence>
<name>A0A0G0VER9_9BACT</name>
<dbReference type="Gene3D" id="3.40.710.10">
    <property type="entry name" value="DD-peptidase/beta-lactamase superfamily"/>
    <property type="match status" value="1"/>
</dbReference>
<dbReference type="AlphaFoldDB" id="A0A0G0VER9"/>
<comment type="similarity">
    <text evidence="1 9">Belongs to the peptidase S11 family.</text>
</comment>
<dbReference type="Pfam" id="PF00768">
    <property type="entry name" value="Peptidase_S11"/>
    <property type="match status" value="1"/>
</dbReference>
<dbReference type="Proteomes" id="UP000033930">
    <property type="component" value="Unassembled WGS sequence"/>
</dbReference>
<keyword evidence="3" id="KW-0378">Hydrolase</keyword>
<keyword evidence="5" id="KW-0573">Peptidoglycan synthesis</keyword>
<accession>A0A0G0VER9</accession>
<sequence>MLLKILGQLLVATTLVQIVPVDASVFEYQAGVGKMEQTMMSPVESQMAFGTLPEAENRDYPVKIDLDSYGIVTSAWSAMVVDDSSGAVLFEKHPDALRSIGSVTKLMTALVFLEQNPNLNEVVTLDPELDYVGGGRIYLGYFNGVSLYNVLGASLVGSDNTATQALVRFSGLSSVDFIARMNQKADEMGMVQTDFYDVAGLDSNSMSTARELVRLLQEAEANETISYFMQQSTYTITQASGRSVTIENTNGVLQTFMNESPYDVVGGKTGYLPQAGYVLITSIKHEGNIVHVVIMGAESKDARVQEAKGLAYWAFQTYQWPE</sequence>
<evidence type="ECO:0000256" key="5">
    <source>
        <dbReference type="ARBA" id="ARBA00022984"/>
    </source>
</evidence>
<feature type="active site" description="Proton acceptor" evidence="7">
    <location>
        <position position="105"/>
    </location>
</feature>
<evidence type="ECO:0000256" key="4">
    <source>
        <dbReference type="ARBA" id="ARBA00022960"/>
    </source>
</evidence>